<feature type="repeat" description="ANK" evidence="3">
    <location>
        <begin position="1000"/>
        <end position="1032"/>
    </location>
</feature>
<dbReference type="SUPFAM" id="SSF50104">
    <property type="entry name" value="Translation proteins SH3-like domain"/>
    <property type="match status" value="1"/>
</dbReference>
<sequence>MSTPYAYPIVVLVFLPGAVAFDWNDFTNNLATDLVSISSQKWKALLWYAKSLLKAPLITLFGEQVTKQFLSESLSIWDNVIFAMAPLGILTAVVSAIRVRGSPSLRAFIGRAQEGPGNVEVELLSSTSETTSELWNEGGIARVFGRPQILEVVKLKAGNNDYDGRDDSGVQNYTAGIHLFTNACNERHEDDSEIWKRTSAPETGNDENTQYYSPNLSLNVGIKRLPRRYTYGAAALGLTLQTGVLVYAGLITYRFPTDFLTEGIPAELYAFPLTLLGTILVCFGMFVCARLIEMSTQEIHYEKTKPNTGNIYWVQPGGQKIGDQVFQSFVGFSNDLKYSRSSKILLKSRGLDKSLWTAVTTTTIGFVIQFVGLRAIHSSVILVQLTSTVIMAIIRAGLRSQRMDKKRDLLTSHNQSRYDIKGHELDFLALHLEDVEKVFVSATQRESALAGYTESHAGTRAIKVRARLATLTGDMSAHAWENLNTRVIAKQLQSTIEGVMSILFPRSQDDQESICWHIIISYGTAPDIKHERFPLYLQKRQGSSWKADSSELEAIVGLWAWSYGKHGARGYDRNPASNERLVALASKSSPSGAQDWNEIWIQQRLNTIQTTYRPIWSALGGMFGCQAAQAAIDLDNVEALFVNTRNDDITMCAQDIFISFLAAVLPRLESLEWKTEIRTDPSRGRAFKLKNRCIEQMVDCFERSSLGSREDAYMCIIPTLRWSTNMIGKNEGLHLAVEGDYEKEVRVLTENGADVNAENIEGLSALHVAVMKGYEKVVRVLIDEGADVKARNKKNWSVLHVAVDQSPEIVRVLVQHGAEIDATNPNGWTALHLAAERGRKDIVTVLYENGADMKVKTKEELGKLHGAEGLSALHIAVGRGNEEVIRELVKIGVDLNTDIQNGWTVLHLATDGGYREVVKLFVDEGADINAKNQDGCTALHLAAEKGNKDMVNLLLEKKADINLKDEKGRTALHYAALNGDEGMAQVLIASGADINVKDKKASTALQLAVDGKHQELEKELLEHGANTTHRPQGEIQEDPITQTITRDHVTPTAIRSATTSMRSIVVPCHHIRIGDLLILQGHPCQVIRITTSSKTGQHKYLGVDLFNKQLYEESSFISNPAPSVVIQNMLGPVFNQYRALDMRDDGRVIAMTQSGDVKQGIRVLDQSGLLERLTKAINNNGHGNIRLLIVNSNGIELVVDYKVVYGMSGEDVT</sequence>
<dbReference type="SMART" id="SM00248">
    <property type="entry name" value="ANK"/>
    <property type="match status" value="9"/>
</dbReference>
<feature type="repeat" description="ANK" evidence="3">
    <location>
        <begin position="728"/>
        <end position="760"/>
    </location>
</feature>
<dbReference type="Gene3D" id="2.30.30.30">
    <property type="match status" value="1"/>
</dbReference>
<dbReference type="SUPFAM" id="SSF48403">
    <property type="entry name" value="Ankyrin repeat"/>
    <property type="match status" value="1"/>
</dbReference>
<evidence type="ECO:0000256" key="3">
    <source>
        <dbReference type="PROSITE-ProRule" id="PRU00023"/>
    </source>
</evidence>
<feature type="transmembrane region" description="Helical" evidence="4">
    <location>
        <begin position="379"/>
        <end position="398"/>
    </location>
</feature>
<accession>A0ABY0FTB2</accession>
<dbReference type="PROSITE" id="PS50088">
    <property type="entry name" value="ANK_REPEAT"/>
    <property type="match status" value="8"/>
</dbReference>
<dbReference type="Gene3D" id="1.25.40.20">
    <property type="entry name" value="Ankyrin repeat-containing domain"/>
    <property type="match status" value="3"/>
</dbReference>
<comment type="caution">
    <text evidence="5">The sequence shown here is derived from an EMBL/GenBank/DDBJ whole genome shotgun (WGS) entry which is preliminary data.</text>
</comment>
<gene>
    <name evidence="5" type="ORF">AA0119_g11734</name>
</gene>
<dbReference type="Proteomes" id="UP000293195">
    <property type="component" value="Unassembled WGS sequence"/>
</dbReference>
<evidence type="ECO:0000313" key="5">
    <source>
        <dbReference type="EMBL" id="RYN89043.1"/>
    </source>
</evidence>
<keyword evidence="4" id="KW-0812">Transmembrane</keyword>
<dbReference type="InterPro" id="IPR014722">
    <property type="entry name" value="Rib_uL2_dom2"/>
</dbReference>
<feature type="repeat" description="ANK" evidence="3">
    <location>
        <begin position="761"/>
        <end position="793"/>
    </location>
</feature>
<dbReference type="Gene3D" id="2.40.50.140">
    <property type="entry name" value="Nucleic acid-binding proteins"/>
    <property type="match status" value="1"/>
</dbReference>
<evidence type="ECO:0000256" key="1">
    <source>
        <dbReference type="ARBA" id="ARBA00022737"/>
    </source>
</evidence>
<feature type="repeat" description="ANK" evidence="3">
    <location>
        <begin position="868"/>
        <end position="900"/>
    </location>
</feature>
<organism evidence="5 6">
    <name type="scientific">Alternaria tenuissima</name>
    <dbReference type="NCBI Taxonomy" id="119927"/>
    <lineage>
        <taxon>Eukaryota</taxon>
        <taxon>Fungi</taxon>
        <taxon>Dikarya</taxon>
        <taxon>Ascomycota</taxon>
        <taxon>Pezizomycotina</taxon>
        <taxon>Dothideomycetes</taxon>
        <taxon>Pleosporomycetidae</taxon>
        <taxon>Pleosporales</taxon>
        <taxon>Pleosporineae</taxon>
        <taxon>Pleosporaceae</taxon>
        <taxon>Alternaria</taxon>
        <taxon>Alternaria sect. Alternaria</taxon>
        <taxon>Alternaria alternata complex</taxon>
    </lineage>
</organism>
<feature type="transmembrane region" description="Helical" evidence="4">
    <location>
        <begin position="6"/>
        <end position="23"/>
    </location>
</feature>
<dbReference type="SUPFAM" id="SSF50249">
    <property type="entry name" value="Nucleic acid-binding proteins"/>
    <property type="match status" value="1"/>
</dbReference>
<dbReference type="PANTHER" id="PTHR24198">
    <property type="entry name" value="ANKYRIN REPEAT AND PROTEIN KINASE DOMAIN-CONTAINING PROTEIN"/>
    <property type="match status" value="1"/>
</dbReference>
<keyword evidence="4" id="KW-0472">Membrane</keyword>
<keyword evidence="4" id="KW-1133">Transmembrane helix</keyword>
<dbReference type="InterPro" id="IPR002110">
    <property type="entry name" value="Ankyrin_rpt"/>
</dbReference>
<feature type="repeat" description="ANK" evidence="3">
    <location>
        <begin position="901"/>
        <end position="933"/>
    </location>
</feature>
<dbReference type="Pfam" id="PF12796">
    <property type="entry name" value="Ank_2"/>
    <property type="match status" value="2"/>
</dbReference>
<dbReference type="PRINTS" id="PR01415">
    <property type="entry name" value="ANKYRIN"/>
</dbReference>
<proteinExistence type="predicted"/>
<protein>
    <submittedName>
        <fullName evidence="5">Uncharacterized protein</fullName>
    </submittedName>
</protein>
<dbReference type="PROSITE" id="PS50297">
    <property type="entry name" value="ANK_REP_REGION"/>
    <property type="match status" value="6"/>
</dbReference>
<evidence type="ECO:0000256" key="4">
    <source>
        <dbReference type="SAM" id="Phobius"/>
    </source>
</evidence>
<feature type="transmembrane region" description="Helical" evidence="4">
    <location>
        <begin position="74"/>
        <end position="97"/>
    </location>
</feature>
<evidence type="ECO:0000256" key="2">
    <source>
        <dbReference type="ARBA" id="ARBA00023043"/>
    </source>
</evidence>
<dbReference type="InterPro" id="IPR012340">
    <property type="entry name" value="NA-bd_OB-fold"/>
</dbReference>
<dbReference type="InterPro" id="IPR008991">
    <property type="entry name" value="Translation_prot_SH3-like_sf"/>
</dbReference>
<keyword evidence="6" id="KW-1185">Reference proteome</keyword>
<name>A0ABY0FTB2_9PLEO</name>
<dbReference type="Pfam" id="PF13637">
    <property type="entry name" value="Ank_4"/>
    <property type="match status" value="1"/>
</dbReference>
<keyword evidence="1" id="KW-0677">Repeat</keyword>
<dbReference type="PANTHER" id="PTHR24198:SF165">
    <property type="entry name" value="ANKYRIN REPEAT-CONTAINING PROTEIN-RELATED"/>
    <property type="match status" value="1"/>
</dbReference>
<feature type="repeat" description="ANK" evidence="3">
    <location>
        <begin position="967"/>
        <end position="999"/>
    </location>
</feature>
<dbReference type="EMBL" id="PDXF01000094">
    <property type="protein sequence ID" value="RYN89043.1"/>
    <property type="molecule type" value="Genomic_DNA"/>
</dbReference>
<feature type="transmembrane region" description="Helical" evidence="4">
    <location>
        <begin position="229"/>
        <end position="250"/>
    </location>
</feature>
<reference evidence="6" key="1">
    <citation type="journal article" date="2019" name="bioRxiv">
        <title>Genomics, evolutionary history and diagnostics of the Alternaria alternata species group including apple and Asian pear pathotypes.</title>
        <authorList>
            <person name="Armitage A.D."/>
            <person name="Cockerton H.M."/>
            <person name="Sreenivasaprasad S."/>
            <person name="Woodhall J.W."/>
            <person name="Lane C.R."/>
            <person name="Harrison R.J."/>
            <person name="Clarkson J.P."/>
        </authorList>
    </citation>
    <scope>NUCLEOTIDE SEQUENCE [LARGE SCALE GENOMIC DNA]</scope>
    <source>
        <strain evidence="6">FERA 635</strain>
    </source>
</reference>
<keyword evidence="2 3" id="KW-0040">ANK repeat</keyword>
<dbReference type="Pfam" id="PF00023">
    <property type="entry name" value="Ank"/>
    <property type="match status" value="1"/>
</dbReference>
<evidence type="ECO:0000313" key="6">
    <source>
        <dbReference type="Proteomes" id="UP000293195"/>
    </source>
</evidence>
<feature type="transmembrane region" description="Helical" evidence="4">
    <location>
        <begin position="270"/>
        <end position="292"/>
    </location>
</feature>
<feature type="repeat" description="ANK" evidence="3">
    <location>
        <begin position="934"/>
        <end position="966"/>
    </location>
</feature>
<feature type="repeat" description="ANK" evidence="3">
    <location>
        <begin position="826"/>
        <end position="858"/>
    </location>
</feature>
<dbReference type="InterPro" id="IPR036770">
    <property type="entry name" value="Ankyrin_rpt-contain_sf"/>
</dbReference>